<dbReference type="PANTHER" id="PTHR43776">
    <property type="entry name" value="TRANSPORT ATP-BINDING PROTEIN"/>
    <property type="match status" value="1"/>
</dbReference>
<reference evidence="6" key="1">
    <citation type="submission" date="2022-01" db="EMBL/GenBank/DDBJ databases">
        <title>Microbacterium eymi and Microbacterium rhizovicinus sp. nov., isolated from the rhizospheric soil of Elymus tsukushiensis, a plant native to the Dokdo Islands, Republic of Korea.</title>
        <authorList>
            <person name="Hwang Y.J."/>
        </authorList>
    </citation>
    <scope>NUCLEOTIDE SEQUENCE</scope>
    <source>
        <strain evidence="6">KUDC0405</strain>
    </source>
</reference>
<dbReference type="InterPro" id="IPR003593">
    <property type="entry name" value="AAA+_ATPase"/>
</dbReference>
<dbReference type="InterPro" id="IPR017871">
    <property type="entry name" value="ABC_transporter-like_CS"/>
</dbReference>
<sequence>MAPCRRKVGAISAVAGASLRVARGQTVGLVGESGCGKTTLGRLIVGLDLPTDGRILFRGRPLAHRHRRDLREDRSNVQFMFQDAYASLDPRMRVRAILREPLEIQHVGTARDRDRRVDELLEDVGLPRRAAERYPHEFSGGQRQRIGLARALALKPALIVADEPVSALDVSIQAQVLNLMKASSATAS</sequence>
<keyword evidence="3" id="KW-0547">Nucleotide-binding</keyword>
<dbReference type="Proteomes" id="UP001054811">
    <property type="component" value="Chromosome"/>
</dbReference>
<keyword evidence="7" id="KW-1185">Reference proteome</keyword>
<dbReference type="GO" id="GO:0005524">
    <property type="term" value="F:ATP binding"/>
    <property type="evidence" value="ECO:0007669"/>
    <property type="project" value="UniProtKB-KW"/>
</dbReference>
<dbReference type="InterPro" id="IPR050319">
    <property type="entry name" value="ABC_transp_ATP-bind"/>
</dbReference>
<dbReference type="PANTHER" id="PTHR43776:SF7">
    <property type="entry name" value="D,D-DIPEPTIDE TRANSPORT ATP-BINDING PROTEIN DDPF-RELATED"/>
    <property type="match status" value="1"/>
</dbReference>
<evidence type="ECO:0000256" key="2">
    <source>
        <dbReference type="ARBA" id="ARBA00022448"/>
    </source>
</evidence>
<dbReference type="InterPro" id="IPR027417">
    <property type="entry name" value="P-loop_NTPase"/>
</dbReference>
<accession>A0ABY5NGX8</accession>
<dbReference type="EMBL" id="CP091139">
    <property type="protein sequence ID" value="UUT34444.1"/>
    <property type="molecule type" value="Genomic_DNA"/>
</dbReference>
<evidence type="ECO:0000256" key="3">
    <source>
        <dbReference type="ARBA" id="ARBA00022741"/>
    </source>
</evidence>
<dbReference type="Pfam" id="PF00005">
    <property type="entry name" value="ABC_tran"/>
    <property type="match status" value="1"/>
</dbReference>
<dbReference type="PROSITE" id="PS50893">
    <property type="entry name" value="ABC_TRANSPORTER_2"/>
    <property type="match status" value="1"/>
</dbReference>
<evidence type="ECO:0000313" key="7">
    <source>
        <dbReference type="Proteomes" id="UP001054811"/>
    </source>
</evidence>
<comment type="similarity">
    <text evidence="1">Belongs to the ABC transporter superfamily.</text>
</comment>
<gene>
    <name evidence="6" type="ORF">L2X98_28015</name>
</gene>
<dbReference type="RefSeq" id="WP_259610967.1">
    <property type="nucleotide sequence ID" value="NZ_CP091139.2"/>
</dbReference>
<feature type="domain" description="ABC transporter" evidence="5">
    <location>
        <begin position="4"/>
        <end position="187"/>
    </location>
</feature>
<dbReference type="InterPro" id="IPR003439">
    <property type="entry name" value="ABC_transporter-like_ATP-bd"/>
</dbReference>
<dbReference type="SUPFAM" id="SSF52540">
    <property type="entry name" value="P-loop containing nucleoside triphosphate hydrolases"/>
    <property type="match status" value="1"/>
</dbReference>
<dbReference type="Gene3D" id="3.40.50.300">
    <property type="entry name" value="P-loop containing nucleotide triphosphate hydrolases"/>
    <property type="match status" value="1"/>
</dbReference>
<proteinExistence type="inferred from homology"/>
<organism evidence="6 7">
    <name type="scientific">Microbacterium elymi</name>
    <dbReference type="NCBI Taxonomy" id="2909587"/>
    <lineage>
        <taxon>Bacteria</taxon>
        <taxon>Bacillati</taxon>
        <taxon>Actinomycetota</taxon>
        <taxon>Actinomycetes</taxon>
        <taxon>Micrococcales</taxon>
        <taxon>Microbacteriaceae</taxon>
        <taxon>Microbacterium</taxon>
    </lineage>
</organism>
<evidence type="ECO:0000256" key="4">
    <source>
        <dbReference type="ARBA" id="ARBA00022840"/>
    </source>
</evidence>
<evidence type="ECO:0000256" key="1">
    <source>
        <dbReference type="ARBA" id="ARBA00005417"/>
    </source>
</evidence>
<evidence type="ECO:0000313" key="6">
    <source>
        <dbReference type="EMBL" id="UUT34444.1"/>
    </source>
</evidence>
<keyword evidence="2" id="KW-0813">Transport</keyword>
<protein>
    <submittedName>
        <fullName evidence="6">Dipeptide/oligopeptide/nickel ABC transporter ATP-binding protein</fullName>
    </submittedName>
</protein>
<dbReference type="PROSITE" id="PS00211">
    <property type="entry name" value="ABC_TRANSPORTER_1"/>
    <property type="match status" value="1"/>
</dbReference>
<dbReference type="CDD" id="cd03257">
    <property type="entry name" value="ABC_NikE_OppD_transporters"/>
    <property type="match status" value="1"/>
</dbReference>
<keyword evidence="4 6" id="KW-0067">ATP-binding</keyword>
<evidence type="ECO:0000259" key="5">
    <source>
        <dbReference type="PROSITE" id="PS50893"/>
    </source>
</evidence>
<dbReference type="SMART" id="SM00382">
    <property type="entry name" value="AAA"/>
    <property type="match status" value="1"/>
</dbReference>
<name>A0ABY5NGX8_9MICO</name>